<dbReference type="Pfam" id="PF13474">
    <property type="entry name" value="SnoaL_3"/>
    <property type="match status" value="1"/>
</dbReference>
<organism evidence="2 3">
    <name type="scientific">Craurococcus roseus</name>
    <dbReference type="NCBI Taxonomy" id="77585"/>
    <lineage>
        <taxon>Bacteria</taxon>
        <taxon>Pseudomonadati</taxon>
        <taxon>Pseudomonadota</taxon>
        <taxon>Alphaproteobacteria</taxon>
        <taxon>Acetobacterales</taxon>
        <taxon>Acetobacteraceae</taxon>
        <taxon>Craurococcus</taxon>
    </lineage>
</organism>
<dbReference type="InterPro" id="IPR037401">
    <property type="entry name" value="SnoaL-like"/>
</dbReference>
<dbReference type="InterPro" id="IPR032710">
    <property type="entry name" value="NTF2-like_dom_sf"/>
</dbReference>
<evidence type="ECO:0000313" key="2">
    <source>
        <dbReference type="EMBL" id="GAA0568711.1"/>
    </source>
</evidence>
<dbReference type="Gene3D" id="3.10.450.50">
    <property type="match status" value="1"/>
</dbReference>
<protein>
    <recommendedName>
        <fullName evidence="1">SnoaL-like domain-containing protein</fullName>
    </recommendedName>
</protein>
<dbReference type="Proteomes" id="UP001501588">
    <property type="component" value="Unassembled WGS sequence"/>
</dbReference>
<dbReference type="SUPFAM" id="SSF54427">
    <property type="entry name" value="NTF2-like"/>
    <property type="match status" value="1"/>
</dbReference>
<accession>A0ABN1EKQ0</accession>
<proteinExistence type="predicted"/>
<keyword evidence="3" id="KW-1185">Reference proteome</keyword>
<name>A0ABN1EKQ0_9PROT</name>
<comment type="caution">
    <text evidence="2">The sequence shown here is derived from an EMBL/GenBank/DDBJ whole genome shotgun (WGS) entry which is preliminary data.</text>
</comment>
<feature type="domain" description="SnoaL-like" evidence="1">
    <location>
        <begin position="2"/>
        <end position="106"/>
    </location>
</feature>
<reference evidence="2 3" key="1">
    <citation type="journal article" date="2019" name="Int. J. Syst. Evol. Microbiol.">
        <title>The Global Catalogue of Microorganisms (GCM) 10K type strain sequencing project: providing services to taxonomists for standard genome sequencing and annotation.</title>
        <authorList>
            <consortium name="The Broad Institute Genomics Platform"/>
            <consortium name="The Broad Institute Genome Sequencing Center for Infectious Disease"/>
            <person name="Wu L."/>
            <person name="Ma J."/>
        </authorList>
    </citation>
    <scope>NUCLEOTIDE SEQUENCE [LARGE SCALE GENOMIC DNA]</scope>
    <source>
        <strain evidence="2 3">JCM 9933</strain>
    </source>
</reference>
<evidence type="ECO:0000259" key="1">
    <source>
        <dbReference type="Pfam" id="PF13474"/>
    </source>
</evidence>
<gene>
    <name evidence="2" type="ORF">GCM10009416_03660</name>
</gene>
<sequence>MQAYEAGNLDSLMALHLPDSTFAGTLQPFWLHGPEVRDLWNRYLGGTQRRLVRFRDVETRLYADNVSVETGYMEMYMDRPPSPELIATFIRYSITRVRRNGDWLIANMNVARLPDGRP</sequence>
<dbReference type="EMBL" id="BAAAFZ010000006">
    <property type="protein sequence ID" value="GAA0568711.1"/>
    <property type="molecule type" value="Genomic_DNA"/>
</dbReference>
<evidence type="ECO:0000313" key="3">
    <source>
        <dbReference type="Proteomes" id="UP001501588"/>
    </source>
</evidence>